<dbReference type="PANTHER" id="PTHR33164:SF94">
    <property type="entry name" value="TRANSCRIPTIONAL REGULATORY PROTEIN-RELATED"/>
    <property type="match status" value="1"/>
</dbReference>
<gene>
    <name evidence="2" type="ORF">Afe05nite_72680</name>
</gene>
<dbReference type="Proteomes" id="UP000598174">
    <property type="component" value="Unassembled WGS sequence"/>
</dbReference>
<dbReference type="PANTHER" id="PTHR33164">
    <property type="entry name" value="TRANSCRIPTIONAL REGULATOR, MARR FAMILY"/>
    <property type="match status" value="1"/>
</dbReference>
<dbReference type="SMART" id="SM00347">
    <property type="entry name" value="HTH_MARR"/>
    <property type="match status" value="1"/>
</dbReference>
<evidence type="ECO:0000259" key="1">
    <source>
        <dbReference type="PROSITE" id="PS50995"/>
    </source>
</evidence>
<dbReference type="Pfam" id="PF01047">
    <property type="entry name" value="MarR"/>
    <property type="match status" value="1"/>
</dbReference>
<organism evidence="2 3">
    <name type="scientific">Paractinoplanes ferrugineus</name>
    <dbReference type="NCBI Taxonomy" id="113564"/>
    <lineage>
        <taxon>Bacteria</taxon>
        <taxon>Bacillati</taxon>
        <taxon>Actinomycetota</taxon>
        <taxon>Actinomycetes</taxon>
        <taxon>Micromonosporales</taxon>
        <taxon>Micromonosporaceae</taxon>
        <taxon>Paractinoplanes</taxon>
    </lineage>
</organism>
<dbReference type="InterPro" id="IPR036388">
    <property type="entry name" value="WH-like_DNA-bd_sf"/>
</dbReference>
<dbReference type="GO" id="GO:0006950">
    <property type="term" value="P:response to stress"/>
    <property type="evidence" value="ECO:0007669"/>
    <property type="project" value="TreeGrafter"/>
</dbReference>
<accession>A0A919J7E2</accession>
<dbReference type="Gene3D" id="1.10.10.10">
    <property type="entry name" value="Winged helix-like DNA-binding domain superfamily/Winged helix DNA-binding domain"/>
    <property type="match status" value="1"/>
</dbReference>
<dbReference type="PRINTS" id="PR00598">
    <property type="entry name" value="HTHMARR"/>
</dbReference>
<sequence>MPRSPDLDHPVDDHLVEAFLTASRVLVAVAARSLAAGNAEITLAQHRALVVLAAHGPQRVADLAELLEVNSSNATRNCDRLQRRGLVRRDRDPDDRRAVRVSLTPPGEHLVQQITAARREEISRILSAMPGSAPGPLLTALRAFTDAAGEVPGPSWSLGWGTNPENRA</sequence>
<comment type="caution">
    <text evidence="2">The sequence shown here is derived from an EMBL/GenBank/DDBJ whole genome shotgun (WGS) entry which is preliminary data.</text>
</comment>
<dbReference type="GO" id="GO:0003700">
    <property type="term" value="F:DNA-binding transcription factor activity"/>
    <property type="evidence" value="ECO:0007669"/>
    <property type="project" value="InterPro"/>
</dbReference>
<evidence type="ECO:0000313" key="3">
    <source>
        <dbReference type="Proteomes" id="UP000598174"/>
    </source>
</evidence>
<dbReference type="PROSITE" id="PS50995">
    <property type="entry name" value="HTH_MARR_2"/>
    <property type="match status" value="1"/>
</dbReference>
<keyword evidence="3" id="KW-1185">Reference proteome</keyword>
<dbReference type="InterPro" id="IPR000835">
    <property type="entry name" value="HTH_MarR-typ"/>
</dbReference>
<proteinExistence type="predicted"/>
<feature type="domain" description="HTH marR-type" evidence="1">
    <location>
        <begin position="12"/>
        <end position="146"/>
    </location>
</feature>
<dbReference type="AlphaFoldDB" id="A0A919J7E2"/>
<reference evidence="2" key="1">
    <citation type="submission" date="2021-01" db="EMBL/GenBank/DDBJ databases">
        <title>Whole genome shotgun sequence of Actinoplanes ferrugineus NBRC 15555.</title>
        <authorList>
            <person name="Komaki H."/>
            <person name="Tamura T."/>
        </authorList>
    </citation>
    <scope>NUCLEOTIDE SEQUENCE</scope>
    <source>
        <strain evidence="2">NBRC 15555</strain>
    </source>
</reference>
<protein>
    <recommendedName>
        <fullName evidence="1">HTH marR-type domain-containing protein</fullName>
    </recommendedName>
</protein>
<name>A0A919J7E2_9ACTN</name>
<dbReference type="InterPro" id="IPR039422">
    <property type="entry name" value="MarR/SlyA-like"/>
</dbReference>
<dbReference type="EMBL" id="BOMM01000067">
    <property type="protein sequence ID" value="GIE15428.1"/>
    <property type="molecule type" value="Genomic_DNA"/>
</dbReference>
<dbReference type="InterPro" id="IPR036390">
    <property type="entry name" value="WH_DNA-bd_sf"/>
</dbReference>
<evidence type="ECO:0000313" key="2">
    <source>
        <dbReference type="EMBL" id="GIE15428.1"/>
    </source>
</evidence>
<dbReference type="SUPFAM" id="SSF46785">
    <property type="entry name" value="Winged helix' DNA-binding domain"/>
    <property type="match status" value="1"/>
</dbReference>